<sequence length="304" mass="35617">MTSTFKDPHIECRNEANTLEGVYYKNKPFTGTIINGLETINYKNGCVHGAYTTHYSTGALKRVENYDNGDLIAYIDYYPTGRKESELRDGSYYKWTPKGILYQKDNCYFFENGKVRSRHGNTTDHFNMQYFSPNGDLLATELKPSTSDPNTDIRLEYNHNSMYKWYFELLKIEMAGASENHLNQFIWNWFWYIFDNNPTEYFKIINTLLGHPNEKVLKFIAQIIALHRFQPYIEPECQTNTKVYKFIRAFSSDLDEKFPERPTKIVNLAPSCYIIPLLRLNSNPSTMQLKNYAKVVVEKIKSIL</sequence>
<dbReference type="EMBL" id="JBHTKM010000017">
    <property type="protein sequence ID" value="MFD1015056.1"/>
    <property type="molecule type" value="Genomic_DNA"/>
</dbReference>
<keyword evidence="2" id="KW-1185">Reference proteome</keyword>
<reference evidence="2" key="1">
    <citation type="journal article" date="2019" name="Int. J. Syst. Evol. Microbiol.">
        <title>The Global Catalogue of Microorganisms (GCM) 10K type strain sequencing project: providing services to taxonomists for standard genome sequencing and annotation.</title>
        <authorList>
            <consortium name="The Broad Institute Genomics Platform"/>
            <consortium name="The Broad Institute Genome Sequencing Center for Infectious Disease"/>
            <person name="Wu L."/>
            <person name="Ma J."/>
        </authorList>
    </citation>
    <scope>NUCLEOTIDE SEQUENCE [LARGE SCALE GENOMIC DNA]</scope>
    <source>
        <strain evidence="2">CCUG 56098</strain>
    </source>
</reference>
<evidence type="ECO:0000313" key="1">
    <source>
        <dbReference type="EMBL" id="MFD1015056.1"/>
    </source>
</evidence>
<accession>A0ABW3KND2</accession>
<dbReference type="RefSeq" id="WP_386114226.1">
    <property type="nucleotide sequence ID" value="NZ_JBHTKM010000017.1"/>
</dbReference>
<proteinExistence type="predicted"/>
<evidence type="ECO:0000313" key="2">
    <source>
        <dbReference type="Proteomes" id="UP001597086"/>
    </source>
</evidence>
<name>A0ABW3KND2_9FLAO</name>
<gene>
    <name evidence="1" type="ORF">ACFQ13_03895</name>
</gene>
<comment type="caution">
    <text evidence="1">The sequence shown here is derived from an EMBL/GenBank/DDBJ whole genome shotgun (WGS) entry which is preliminary data.</text>
</comment>
<dbReference type="SUPFAM" id="SSF82185">
    <property type="entry name" value="Histone H3 K4-specific methyltransferase SET7/9 N-terminal domain"/>
    <property type="match status" value="1"/>
</dbReference>
<protein>
    <submittedName>
        <fullName evidence="1">Toxin-antitoxin system YwqK family antitoxin</fullName>
    </submittedName>
</protein>
<organism evidence="1 2">
    <name type="scientific">Winogradskyella rapida</name>
    <dbReference type="NCBI Taxonomy" id="549701"/>
    <lineage>
        <taxon>Bacteria</taxon>
        <taxon>Pseudomonadati</taxon>
        <taxon>Bacteroidota</taxon>
        <taxon>Flavobacteriia</taxon>
        <taxon>Flavobacteriales</taxon>
        <taxon>Flavobacteriaceae</taxon>
        <taxon>Winogradskyella</taxon>
    </lineage>
</organism>
<dbReference type="Proteomes" id="UP001597086">
    <property type="component" value="Unassembled WGS sequence"/>
</dbReference>